<organism evidence="5 6">
    <name type="scientific">Salinimonas iocasae</name>
    <dbReference type="NCBI Taxonomy" id="2572577"/>
    <lineage>
        <taxon>Bacteria</taxon>
        <taxon>Pseudomonadati</taxon>
        <taxon>Pseudomonadota</taxon>
        <taxon>Gammaproteobacteria</taxon>
        <taxon>Alteromonadales</taxon>
        <taxon>Alteromonadaceae</taxon>
        <taxon>Alteromonas/Salinimonas group</taxon>
        <taxon>Salinimonas</taxon>
    </lineage>
</organism>
<accession>A0A5B7YAX2</accession>
<dbReference type="PROSITE" id="PS00041">
    <property type="entry name" value="HTH_ARAC_FAMILY_1"/>
    <property type="match status" value="1"/>
</dbReference>
<dbReference type="SUPFAM" id="SSF46689">
    <property type="entry name" value="Homeodomain-like"/>
    <property type="match status" value="2"/>
</dbReference>
<dbReference type="AlphaFoldDB" id="A0A5B7YAX2"/>
<dbReference type="InterPro" id="IPR020449">
    <property type="entry name" value="Tscrpt_reg_AraC-type_HTH"/>
</dbReference>
<dbReference type="GO" id="GO:0043565">
    <property type="term" value="F:sequence-specific DNA binding"/>
    <property type="evidence" value="ECO:0007669"/>
    <property type="project" value="InterPro"/>
</dbReference>
<keyword evidence="1" id="KW-0805">Transcription regulation</keyword>
<gene>
    <name evidence="5" type="ORF">FBQ74_04850</name>
</gene>
<dbReference type="Gene3D" id="1.10.10.60">
    <property type="entry name" value="Homeodomain-like"/>
    <property type="match status" value="2"/>
</dbReference>
<dbReference type="GO" id="GO:0003700">
    <property type="term" value="F:DNA-binding transcription factor activity"/>
    <property type="evidence" value="ECO:0007669"/>
    <property type="project" value="InterPro"/>
</dbReference>
<evidence type="ECO:0000256" key="1">
    <source>
        <dbReference type="ARBA" id="ARBA00023015"/>
    </source>
</evidence>
<dbReference type="InterPro" id="IPR009057">
    <property type="entry name" value="Homeodomain-like_sf"/>
</dbReference>
<proteinExistence type="predicted"/>
<evidence type="ECO:0000313" key="5">
    <source>
        <dbReference type="EMBL" id="QCZ92852.1"/>
    </source>
</evidence>
<dbReference type="InterPro" id="IPR018062">
    <property type="entry name" value="HTH_AraC-typ_CS"/>
</dbReference>
<dbReference type="Proteomes" id="UP000304912">
    <property type="component" value="Chromosome"/>
</dbReference>
<dbReference type="PANTHER" id="PTHR43280:SF2">
    <property type="entry name" value="HTH-TYPE TRANSCRIPTIONAL REGULATOR EXSA"/>
    <property type="match status" value="1"/>
</dbReference>
<keyword evidence="6" id="KW-1185">Reference proteome</keyword>
<keyword evidence="2" id="KW-0238">DNA-binding</keyword>
<dbReference type="InterPro" id="IPR018060">
    <property type="entry name" value="HTH_AraC"/>
</dbReference>
<dbReference type="KEGG" id="salk:FBQ74_04850"/>
<evidence type="ECO:0000256" key="3">
    <source>
        <dbReference type="ARBA" id="ARBA00023163"/>
    </source>
</evidence>
<evidence type="ECO:0000259" key="4">
    <source>
        <dbReference type="PROSITE" id="PS01124"/>
    </source>
</evidence>
<keyword evidence="3" id="KW-0804">Transcription</keyword>
<protein>
    <submittedName>
        <fullName evidence="5">Helix-turn-helix domain-containing protein</fullName>
    </submittedName>
</protein>
<dbReference type="Pfam" id="PF12833">
    <property type="entry name" value="HTH_18"/>
    <property type="match status" value="1"/>
</dbReference>
<dbReference type="EMBL" id="CP039852">
    <property type="protein sequence ID" value="QCZ92852.1"/>
    <property type="molecule type" value="Genomic_DNA"/>
</dbReference>
<dbReference type="RefSeq" id="WP_139755601.1">
    <property type="nucleotide sequence ID" value="NZ_CP039852.1"/>
</dbReference>
<dbReference type="PANTHER" id="PTHR43280">
    <property type="entry name" value="ARAC-FAMILY TRANSCRIPTIONAL REGULATOR"/>
    <property type="match status" value="1"/>
</dbReference>
<dbReference type="PRINTS" id="PR00032">
    <property type="entry name" value="HTHARAC"/>
</dbReference>
<dbReference type="SMART" id="SM00342">
    <property type="entry name" value="HTH_ARAC"/>
    <property type="match status" value="1"/>
</dbReference>
<name>A0A5B7YAX2_9ALTE</name>
<feature type="domain" description="HTH araC/xylS-type" evidence="4">
    <location>
        <begin position="147"/>
        <end position="245"/>
    </location>
</feature>
<evidence type="ECO:0000256" key="2">
    <source>
        <dbReference type="ARBA" id="ARBA00023125"/>
    </source>
</evidence>
<dbReference type="OrthoDB" id="5818519at2"/>
<sequence>MSKNNSLLTITGTQPVLMNEVSSMIDAYIPAETCAFSEFTFDNQNASPVMAYVMGDLTAKHAYNLKILKDQGCQFLLVFAEHLTVPAMCDLLRSHVDDVVLTPLRHCDCERLQDSILPLLGKDSVRVDAPSPAPVDMLSSQNVINFEEIIQLIEQHFCAKLSLQRIARELNLSPSRISHLFKDVCGMGFRHYLTYRRLEEAETLLIDPKASITSVAFGLGFSSPSHFCRAFKDSFGLTPKAYMSGNRHFQVDEAFNRYQHLRLTILPEISRLASQTVPPTRMQLKSVG</sequence>
<dbReference type="PROSITE" id="PS01124">
    <property type="entry name" value="HTH_ARAC_FAMILY_2"/>
    <property type="match status" value="1"/>
</dbReference>
<evidence type="ECO:0000313" key="6">
    <source>
        <dbReference type="Proteomes" id="UP000304912"/>
    </source>
</evidence>
<reference evidence="5 6" key="1">
    <citation type="submission" date="2019-04" db="EMBL/GenBank/DDBJ databases">
        <title>Salinimonas iocasae sp. nov., a halophilic bacterium isolated from the outer tube casing of tubeworms in Okinawa Trough.</title>
        <authorList>
            <person name="Zhang H."/>
            <person name="Wang H."/>
            <person name="Li C."/>
        </authorList>
    </citation>
    <scope>NUCLEOTIDE SEQUENCE [LARGE SCALE GENOMIC DNA]</scope>
    <source>
        <strain evidence="5 6">KX18D6</strain>
    </source>
</reference>